<protein>
    <recommendedName>
        <fullName evidence="3">4Fe-4S ferredoxin-type domain-containing protein</fullName>
    </recommendedName>
</protein>
<gene>
    <name evidence="1" type="ORF">L0N21_16045</name>
</gene>
<name>A0AAE3F4Z0_9FIRM</name>
<dbReference type="Proteomes" id="UP001199915">
    <property type="component" value="Unassembled WGS sequence"/>
</dbReference>
<proteinExistence type="predicted"/>
<sequence length="66" mass="7814">MKCKNCIFCTWACPGWMCMNEKHPNFKIGDDYPIFVKLEDNSCPLFCLGDNDYQKFKKDLQKKDIL</sequence>
<comment type="caution">
    <text evidence="1">The sequence shown here is derived from an EMBL/GenBank/DDBJ whole genome shotgun (WGS) entry which is preliminary data.</text>
</comment>
<evidence type="ECO:0008006" key="3">
    <source>
        <dbReference type="Google" id="ProtNLM"/>
    </source>
</evidence>
<dbReference type="EMBL" id="JAKNFS010000029">
    <property type="protein sequence ID" value="MCG4767004.1"/>
    <property type="molecule type" value="Genomic_DNA"/>
</dbReference>
<evidence type="ECO:0000313" key="1">
    <source>
        <dbReference type="EMBL" id="MCG4767004.1"/>
    </source>
</evidence>
<dbReference type="RefSeq" id="WP_238033628.1">
    <property type="nucleotide sequence ID" value="NZ_JAKNFS010000029.1"/>
</dbReference>
<dbReference type="AlphaFoldDB" id="A0AAE3F4Z0"/>
<organism evidence="1 2">
    <name type="scientific">Fusicatenibacter saccharivorans</name>
    <dbReference type="NCBI Taxonomy" id="1150298"/>
    <lineage>
        <taxon>Bacteria</taxon>
        <taxon>Bacillati</taxon>
        <taxon>Bacillota</taxon>
        <taxon>Clostridia</taxon>
        <taxon>Lachnospirales</taxon>
        <taxon>Lachnospiraceae</taxon>
        <taxon>Fusicatenibacter</taxon>
    </lineage>
</organism>
<accession>A0AAE3F4Z0</accession>
<evidence type="ECO:0000313" key="2">
    <source>
        <dbReference type="Proteomes" id="UP001199915"/>
    </source>
</evidence>
<reference evidence="1" key="1">
    <citation type="submission" date="2022-01" db="EMBL/GenBank/DDBJ databases">
        <title>Collection of gut derived symbiotic bacterial strains cultured from healthy donors.</title>
        <authorList>
            <person name="Lin H."/>
            <person name="Kohout C."/>
            <person name="Waligurski E."/>
            <person name="Pamer E.G."/>
        </authorList>
    </citation>
    <scope>NUCLEOTIDE SEQUENCE</scope>
    <source>
        <strain evidence="1">DFI.5.49</strain>
    </source>
</reference>